<evidence type="ECO:0000259" key="7">
    <source>
        <dbReference type="SMART" id="SM00278"/>
    </source>
</evidence>
<evidence type="ECO:0000256" key="3">
    <source>
        <dbReference type="ARBA" id="ARBA00023125"/>
    </source>
</evidence>
<evidence type="ECO:0000256" key="2">
    <source>
        <dbReference type="ARBA" id="ARBA00022763"/>
    </source>
</evidence>
<dbReference type="HAMAP" id="MF_00031">
    <property type="entry name" value="DNA_HJ_migration_RuvA"/>
    <property type="match status" value="1"/>
</dbReference>
<evidence type="ECO:0000256" key="4">
    <source>
        <dbReference type="ARBA" id="ARBA00023172"/>
    </source>
</evidence>
<dbReference type="Proteomes" id="UP000621436">
    <property type="component" value="Unassembled WGS sequence"/>
</dbReference>
<comment type="subcellular location">
    <subcellularLocation>
        <location evidence="6">Cytoplasm</location>
    </subcellularLocation>
</comment>
<gene>
    <name evidence="6 8" type="primary">ruvA</name>
    <name evidence="8" type="ORF">I0Q91_03015</name>
</gene>
<dbReference type="GO" id="GO:0016787">
    <property type="term" value="F:hydrolase activity"/>
    <property type="evidence" value="ECO:0007669"/>
    <property type="project" value="UniProtKB-KW"/>
</dbReference>
<protein>
    <recommendedName>
        <fullName evidence="6">Holliday junction branch migration complex subunit RuvA</fullName>
    </recommendedName>
</protein>
<dbReference type="SUPFAM" id="SSF47781">
    <property type="entry name" value="RuvA domain 2-like"/>
    <property type="match status" value="1"/>
</dbReference>
<comment type="subunit">
    <text evidence="6">Homotetramer. Forms an RuvA(8)-RuvB(12)-Holliday junction (HJ) complex. HJ DNA is sandwiched between 2 RuvA tetramers; dsDNA enters through RuvA and exits via RuvB. An RuvB hexamer assembles on each DNA strand where it exits the tetramer. Each RuvB hexamer is contacted by two RuvA subunits (via domain III) on 2 adjacent RuvB subunits; this complex drives branch migration. In the full resolvosome a probable DNA-RuvA(4)-RuvB(12)-RuvC(2) complex forms which resolves the HJ.</text>
</comment>
<dbReference type="Pfam" id="PF07499">
    <property type="entry name" value="RuvA_C"/>
    <property type="match status" value="1"/>
</dbReference>
<dbReference type="EMBL" id="JADPIE010000001">
    <property type="protein sequence ID" value="MBF8436039.1"/>
    <property type="molecule type" value="Genomic_DNA"/>
</dbReference>
<evidence type="ECO:0000256" key="1">
    <source>
        <dbReference type="ARBA" id="ARBA00022490"/>
    </source>
</evidence>
<dbReference type="GO" id="GO:0009378">
    <property type="term" value="F:four-way junction helicase activity"/>
    <property type="evidence" value="ECO:0007669"/>
    <property type="project" value="InterPro"/>
</dbReference>
<proteinExistence type="inferred from homology"/>
<dbReference type="InterPro" id="IPR000085">
    <property type="entry name" value="RuvA"/>
</dbReference>
<evidence type="ECO:0000313" key="8">
    <source>
        <dbReference type="EMBL" id="MBF8436039.1"/>
    </source>
</evidence>
<dbReference type="GO" id="GO:0009379">
    <property type="term" value="C:Holliday junction helicase complex"/>
    <property type="evidence" value="ECO:0007669"/>
    <property type="project" value="InterPro"/>
</dbReference>
<reference evidence="8" key="1">
    <citation type="submission" date="2020-11" db="EMBL/GenBank/DDBJ databases">
        <title>Halonatronomonas betainensis gen. nov., sp. nov. a novel haloalkaliphilic representative of the family Halanaerobiacae capable of betaine degradation.</title>
        <authorList>
            <person name="Boltyanskaya Y."/>
            <person name="Kevbrin V."/>
            <person name="Detkova E."/>
            <person name="Grouzdev D.S."/>
            <person name="Koziaeva V."/>
            <person name="Zhilina T."/>
        </authorList>
    </citation>
    <scope>NUCLEOTIDE SEQUENCE</scope>
    <source>
        <strain evidence="8">Z-7014</strain>
    </source>
</reference>
<dbReference type="GO" id="GO:0000400">
    <property type="term" value="F:four-way junction DNA binding"/>
    <property type="evidence" value="ECO:0007669"/>
    <property type="project" value="UniProtKB-UniRule"/>
</dbReference>
<comment type="caution">
    <text evidence="8">The sequence shown here is derived from an EMBL/GenBank/DDBJ whole genome shotgun (WGS) entry which is preliminary data.</text>
</comment>
<dbReference type="GO" id="GO:0005524">
    <property type="term" value="F:ATP binding"/>
    <property type="evidence" value="ECO:0007669"/>
    <property type="project" value="InterPro"/>
</dbReference>
<name>A0A931AQ76_9FIRM</name>
<dbReference type="SMART" id="SM00278">
    <property type="entry name" value="HhH1"/>
    <property type="match status" value="2"/>
</dbReference>
<keyword evidence="9" id="KW-1185">Reference proteome</keyword>
<feature type="region of interest" description="Domain III" evidence="6">
    <location>
        <begin position="150"/>
        <end position="195"/>
    </location>
</feature>
<dbReference type="RefSeq" id="WP_270452785.1">
    <property type="nucleotide sequence ID" value="NZ_JADPIE010000001.1"/>
</dbReference>
<evidence type="ECO:0000256" key="5">
    <source>
        <dbReference type="ARBA" id="ARBA00023204"/>
    </source>
</evidence>
<keyword evidence="8" id="KW-0378">Hydrolase</keyword>
<feature type="domain" description="Helix-hairpin-helix DNA-binding motif class 1" evidence="7">
    <location>
        <begin position="106"/>
        <end position="125"/>
    </location>
</feature>
<organism evidence="8 9">
    <name type="scientific">Halonatronomonas betaini</name>
    <dbReference type="NCBI Taxonomy" id="2778430"/>
    <lineage>
        <taxon>Bacteria</taxon>
        <taxon>Bacillati</taxon>
        <taxon>Bacillota</taxon>
        <taxon>Clostridia</taxon>
        <taxon>Halanaerobiales</taxon>
        <taxon>Halarsenatibacteraceae</taxon>
        <taxon>Halonatronomonas</taxon>
    </lineage>
</organism>
<keyword evidence="5 6" id="KW-0234">DNA repair</keyword>
<dbReference type="AlphaFoldDB" id="A0A931AQ76"/>
<dbReference type="Pfam" id="PF01330">
    <property type="entry name" value="RuvA_N"/>
    <property type="match status" value="1"/>
</dbReference>
<dbReference type="InterPro" id="IPR013849">
    <property type="entry name" value="DNA_helicase_Holl-junc_RuvA_I"/>
</dbReference>
<dbReference type="GO" id="GO:0005737">
    <property type="term" value="C:cytoplasm"/>
    <property type="evidence" value="ECO:0007669"/>
    <property type="project" value="UniProtKB-SubCell"/>
</dbReference>
<comment type="function">
    <text evidence="6">The RuvA-RuvB-RuvC complex processes Holliday junction (HJ) DNA during genetic recombination and DNA repair, while the RuvA-RuvB complex plays an important role in the rescue of blocked DNA replication forks via replication fork reversal (RFR). RuvA specifically binds to HJ cruciform DNA, conferring on it an open structure. The RuvB hexamer acts as an ATP-dependent pump, pulling dsDNA into and through the RuvAB complex. HJ branch migration allows RuvC to scan DNA until it finds its consensus sequence, where it cleaves and resolves the cruciform DNA.</text>
</comment>
<keyword evidence="2 6" id="KW-0227">DNA damage</keyword>
<comment type="caution">
    <text evidence="6">Lacks conserved residue(s) required for the propagation of feature annotation.</text>
</comment>
<dbReference type="Pfam" id="PF14520">
    <property type="entry name" value="HHH_5"/>
    <property type="match status" value="1"/>
</dbReference>
<dbReference type="InterPro" id="IPR010994">
    <property type="entry name" value="RuvA_2-like"/>
</dbReference>
<dbReference type="GO" id="GO:0048476">
    <property type="term" value="C:Holliday junction resolvase complex"/>
    <property type="evidence" value="ECO:0007669"/>
    <property type="project" value="UniProtKB-UniRule"/>
</dbReference>
<evidence type="ECO:0000313" key="9">
    <source>
        <dbReference type="Proteomes" id="UP000621436"/>
    </source>
</evidence>
<dbReference type="InterPro" id="IPR003583">
    <property type="entry name" value="Hlx-hairpin-Hlx_DNA-bd_motif"/>
</dbReference>
<dbReference type="InterPro" id="IPR012340">
    <property type="entry name" value="NA-bd_OB-fold"/>
</dbReference>
<dbReference type="CDD" id="cd14332">
    <property type="entry name" value="UBA_RuvA_C"/>
    <property type="match status" value="1"/>
</dbReference>
<feature type="domain" description="Helix-hairpin-helix DNA-binding motif class 1" evidence="7">
    <location>
        <begin position="71"/>
        <end position="90"/>
    </location>
</feature>
<dbReference type="Gene3D" id="2.40.50.140">
    <property type="entry name" value="Nucleic acid-binding proteins"/>
    <property type="match status" value="1"/>
</dbReference>
<dbReference type="GO" id="GO:0006310">
    <property type="term" value="P:DNA recombination"/>
    <property type="evidence" value="ECO:0007669"/>
    <property type="project" value="UniProtKB-UniRule"/>
</dbReference>
<comment type="similarity">
    <text evidence="6">Belongs to the RuvA family.</text>
</comment>
<dbReference type="Gene3D" id="1.10.150.20">
    <property type="entry name" value="5' to 3' exonuclease, C-terminal subdomain"/>
    <property type="match status" value="1"/>
</dbReference>
<dbReference type="SUPFAM" id="SSF50249">
    <property type="entry name" value="Nucleic acid-binding proteins"/>
    <property type="match status" value="1"/>
</dbReference>
<dbReference type="GO" id="GO:0006281">
    <property type="term" value="P:DNA repair"/>
    <property type="evidence" value="ECO:0007669"/>
    <property type="project" value="UniProtKB-UniRule"/>
</dbReference>
<evidence type="ECO:0000256" key="6">
    <source>
        <dbReference type="HAMAP-Rule" id="MF_00031"/>
    </source>
</evidence>
<comment type="domain">
    <text evidence="6">Has three domains with a flexible linker between the domains II and III and assumes an 'L' shape. Domain III is highly mobile and contacts RuvB.</text>
</comment>
<dbReference type="InterPro" id="IPR011114">
    <property type="entry name" value="RuvA_C"/>
</dbReference>
<accession>A0A931AQ76</accession>
<dbReference type="NCBIfam" id="TIGR00084">
    <property type="entry name" value="ruvA"/>
    <property type="match status" value="1"/>
</dbReference>
<keyword evidence="4 6" id="KW-0233">DNA recombination</keyword>
<keyword evidence="1 6" id="KW-0963">Cytoplasm</keyword>
<keyword evidence="3 6" id="KW-0238">DNA-binding</keyword>
<sequence length="195" mass="21499">MIGYLNGKVVEAKTEELIVSVNGVGYQVNLPSAFSYYQSGDDCELYIYTYVREDALELFGFKERESKELFIKLLSVSGIGPKVALSIISTLSPEKFAQAVVNENINVLKQVNGIGPKSGQRLILELKDKLDDILLVAGSQSGSKTLAHDDELYSALNNLGYQDNEINNAVNELSNELAGDLEDRIMQVLNYLGKE</sequence>